<dbReference type="Proteomes" id="UP000076276">
    <property type="component" value="Unassembled WGS sequence"/>
</dbReference>
<dbReference type="GO" id="GO:0016787">
    <property type="term" value="F:hydrolase activity"/>
    <property type="evidence" value="ECO:0007669"/>
    <property type="project" value="UniProtKB-KW"/>
</dbReference>
<feature type="domain" description="AB hydrolase-1" evidence="2">
    <location>
        <begin position="17"/>
        <end position="240"/>
    </location>
</feature>
<accession>A0A151XYT9</accession>
<dbReference type="Gene3D" id="3.40.50.1820">
    <property type="entry name" value="alpha/beta hydrolase"/>
    <property type="match status" value="1"/>
</dbReference>
<dbReference type="OrthoDB" id="5380819at2"/>
<evidence type="ECO:0000259" key="2">
    <source>
        <dbReference type="Pfam" id="PF00561"/>
    </source>
</evidence>
<name>A0A151XYT9_9GAMM</name>
<keyword evidence="4" id="KW-1185">Reference proteome</keyword>
<protein>
    <submittedName>
        <fullName evidence="3">Acyl-CoA esterase</fullName>
    </submittedName>
</protein>
<evidence type="ECO:0000313" key="4">
    <source>
        <dbReference type="Proteomes" id="UP000076276"/>
    </source>
</evidence>
<evidence type="ECO:0000313" key="3">
    <source>
        <dbReference type="EMBL" id="KYQ70947.1"/>
    </source>
</evidence>
<evidence type="ECO:0000256" key="1">
    <source>
        <dbReference type="ARBA" id="ARBA00022801"/>
    </source>
</evidence>
<dbReference type="STRING" id="1806892.AZH43_16835"/>
<dbReference type="InterPro" id="IPR029058">
    <property type="entry name" value="AB_hydrolase_fold"/>
</dbReference>
<reference evidence="3 4" key="1">
    <citation type="submission" date="2016-03" db="EMBL/GenBank/DDBJ databases">
        <title>Acinetobacter genomospecies 28 strain ANC 4149.</title>
        <authorList>
            <person name="Radolfova-Krizova L."/>
            <person name="Nemec A."/>
        </authorList>
    </citation>
    <scope>NUCLEOTIDE SEQUENCE [LARGE SCALE GENOMIC DNA]</scope>
    <source>
        <strain evidence="3 4">ANC 4149</strain>
    </source>
</reference>
<keyword evidence="1" id="KW-0378">Hydrolase</keyword>
<dbReference type="InterPro" id="IPR000073">
    <property type="entry name" value="AB_hydrolase_1"/>
</dbReference>
<proteinExistence type="predicted"/>
<gene>
    <name evidence="3" type="ORF">AZH43_16835</name>
</gene>
<organism evidence="3 4">
    <name type="scientific">Acinetobacter pragensis</name>
    <dbReference type="NCBI Taxonomy" id="1806892"/>
    <lineage>
        <taxon>Bacteria</taxon>
        <taxon>Pseudomonadati</taxon>
        <taxon>Pseudomonadota</taxon>
        <taxon>Gammaproteobacteria</taxon>
        <taxon>Moraxellales</taxon>
        <taxon>Moraxellaceae</taxon>
        <taxon>Acinetobacter</taxon>
    </lineage>
</organism>
<sequence>MILNYELQINSDSKNTPIVFIHGLFGSLSNLGMLARAFMKTHTVLQLDVRNHGKSGHSAEMNYGLMAQDIVETLDQIGLPQVSLVGHSMGGKIAMRTAHLAPERIESLAILDVAPFAYQQNHHDQIFKALIAVEQEKPQTRQQAIEIMKKFVADEMVIQFLLKSFSKGQWLFNVQALYKHYADILSWEEQPAWLKPALFLRGTASPYIGKPEYLEAISRQFPLAEIQDIQDAGHWLHAEKTAEVLEQLHRYLNN</sequence>
<dbReference type="PRINTS" id="PR00111">
    <property type="entry name" value="ABHYDROLASE"/>
</dbReference>
<dbReference type="AlphaFoldDB" id="A0A151XYT9"/>
<comment type="caution">
    <text evidence="3">The sequence shown here is derived from an EMBL/GenBank/DDBJ whole genome shotgun (WGS) entry which is preliminary data.</text>
</comment>
<dbReference type="PANTHER" id="PTHR46118">
    <property type="entry name" value="PROTEIN ABHD11"/>
    <property type="match status" value="1"/>
</dbReference>
<dbReference type="PANTHER" id="PTHR46118:SF4">
    <property type="entry name" value="PROTEIN ABHD11"/>
    <property type="match status" value="1"/>
</dbReference>
<dbReference type="SUPFAM" id="SSF53474">
    <property type="entry name" value="alpha/beta-Hydrolases"/>
    <property type="match status" value="1"/>
</dbReference>
<dbReference type="RefSeq" id="WP_067671162.1">
    <property type="nucleotide sequence ID" value="NZ_CBCSIK010000010.1"/>
</dbReference>
<dbReference type="EMBL" id="LUAW01000038">
    <property type="protein sequence ID" value="KYQ70947.1"/>
    <property type="molecule type" value="Genomic_DNA"/>
</dbReference>
<dbReference type="Pfam" id="PF00561">
    <property type="entry name" value="Abhydrolase_1"/>
    <property type="match status" value="1"/>
</dbReference>